<evidence type="ECO:0000313" key="3">
    <source>
        <dbReference type="Proteomes" id="UP001211907"/>
    </source>
</evidence>
<reference evidence="2" key="1">
    <citation type="submission" date="2020-05" db="EMBL/GenBank/DDBJ databases">
        <title>Phylogenomic resolution of chytrid fungi.</title>
        <authorList>
            <person name="Stajich J.E."/>
            <person name="Amses K."/>
            <person name="Simmons R."/>
            <person name="Seto K."/>
            <person name="Myers J."/>
            <person name="Bonds A."/>
            <person name="Quandt C.A."/>
            <person name="Barry K."/>
            <person name="Liu P."/>
            <person name="Grigoriev I."/>
            <person name="Longcore J.E."/>
            <person name="James T.Y."/>
        </authorList>
    </citation>
    <scope>NUCLEOTIDE SEQUENCE</scope>
    <source>
        <strain evidence="2">JEL0513</strain>
    </source>
</reference>
<feature type="coiled-coil region" evidence="1">
    <location>
        <begin position="5"/>
        <end position="60"/>
    </location>
</feature>
<sequence>MITQIKTLEKGKRLLERALSELKHQNTSIASKNTEQESLISNLNDKTARLEKRLEIAEKI</sequence>
<dbReference type="AlphaFoldDB" id="A0AAD5XFE7"/>
<evidence type="ECO:0000256" key="1">
    <source>
        <dbReference type="SAM" id="Coils"/>
    </source>
</evidence>
<comment type="caution">
    <text evidence="2">The sequence shown here is derived from an EMBL/GenBank/DDBJ whole genome shotgun (WGS) entry which is preliminary data.</text>
</comment>
<keyword evidence="3" id="KW-1185">Reference proteome</keyword>
<keyword evidence="1" id="KW-0175">Coiled coil</keyword>
<dbReference type="EMBL" id="JADGJH010001578">
    <property type="protein sequence ID" value="KAJ3112042.1"/>
    <property type="molecule type" value="Genomic_DNA"/>
</dbReference>
<evidence type="ECO:0000313" key="2">
    <source>
        <dbReference type="EMBL" id="KAJ3112042.1"/>
    </source>
</evidence>
<protein>
    <submittedName>
        <fullName evidence="2">Uncharacterized protein</fullName>
    </submittedName>
</protein>
<name>A0AAD5XFE7_9FUNG</name>
<proteinExistence type="predicted"/>
<accession>A0AAD5XFE7</accession>
<gene>
    <name evidence="2" type="ORF">HK100_002469</name>
</gene>
<organism evidence="2 3">
    <name type="scientific">Physocladia obscura</name>
    <dbReference type="NCBI Taxonomy" id="109957"/>
    <lineage>
        <taxon>Eukaryota</taxon>
        <taxon>Fungi</taxon>
        <taxon>Fungi incertae sedis</taxon>
        <taxon>Chytridiomycota</taxon>
        <taxon>Chytridiomycota incertae sedis</taxon>
        <taxon>Chytridiomycetes</taxon>
        <taxon>Chytridiales</taxon>
        <taxon>Chytriomycetaceae</taxon>
        <taxon>Physocladia</taxon>
    </lineage>
</organism>
<dbReference type="Proteomes" id="UP001211907">
    <property type="component" value="Unassembled WGS sequence"/>
</dbReference>